<dbReference type="Proteomes" id="UP000012984">
    <property type="component" value="Chromosome"/>
</dbReference>
<evidence type="ECO:0000256" key="8">
    <source>
        <dbReference type="ARBA" id="ARBA00051875"/>
    </source>
</evidence>
<comment type="caution">
    <text evidence="10">Lacks conserved residue(s) required for the propagation of feature annotation.</text>
</comment>
<dbReference type="EC" id="3.6.1.66" evidence="10"/>
<dbReference type="EMBL" id="CP004357">
    <property type="protein sequence ID" value="AGJ90862.1"/>
    <property type="molecule type" value="Genomic_DNA"/>
</dbReference>
<dbReference type="SUPFAM" id="SSF52972">
    <property type="entry name" value="ITPase-like"/>
    <property type="match status" value="1"/>
</dbReference>
<evidence type="ECO:0000256" key="7">
    <source>
        <dbReference type="ARBA" id="ARBA00023080"/>
    </source>
</evidence>
<comment type="catalytic activity">
    <reaction evidence="9 10">
        <text>XTP + H2O = XMP + diphosphate + H(+)</text>
        <dbReference type="Rhea" id="RHEA:28610"/>
        <dbReference type="ChEBI" id="CHEBI:15377"/>
        <dbReference type="ChEBI" id="CHEBI:15378"/>
        <dbReference type="ChEBI" id="CHEBI:33019"/>
        <dbReference type="ChEBI" id="CHEBI:57464"/>
        <dbReference type="ChEBI" id="CHEBI:61314"/>
        <dbReference type="EC" id="3.6.1.66"/>
    </reaction>
</comment>
<evidence type="ECO:0000256" key="2">
    <source>
        <dbReference type="ARBA" id="ARBA00011738"/>
    </source>
</evidence>
<name>M9WCK2_9MOLU</name>
<dbReference type="NCBIfam" id="TIGR00042">
    <property type="entry name" value="RdgB/HAM1 family non-canonical purine NTP pyrophosphatase"/>
    <property type="match status" value="1"/>
</dbReference>
<feature type="binding site" evidence="10">
    <location>
        <position position="71"/>
    </location>
    <ligand>
        <name>substrate</name>
    </ligand>
</feature>
<dbReference type="GO" id="GO:0036220">
    <property type="term" value="F:ITP diphosphatase activity"/>
    <property type="evidence" value="ECO:0007669"/>
    <property type="project" value="UniProtKB-UniRule"/>
</dbReference>
<dbReference type="GO" id="GO:0009117">
    <property type="term" value="P:nucleotide metabolic process"/>
    <property type="evidence" value="ECO:0007669"/>
    <property type="project" value="UniProtKB-KW"/>
</dbReference>
<dbReference type="GO" id="GO:0017111">
    <property type="term" value="F:ribonucleoside triphosphate phosphatase activity"/>
    <property type="evidence" value="ECO:0007669"/>
    <property type="project" value="InterPro"/>
</dbReference>
<feature type="binding site" evidence="10">
    <location>
        <position position="179"/>
    </location>
    <ligand>
        <name>substrate</name>
    </ligand>
</feature>
<dbReference type="HOGENOM" id="CLU_082080_0_2_14"/>
<dbReference type="AlphaFoldDB" id="M9WCK2"/>
<comment type="cofactor">
    <cofactor evidence="10">
        <name>Mg(2+)</name>
        <dbReference type="ChEBI" id="CHEBI:18420"/>
    </cofactor>
    <text evidence="10">Binds 1 Mg(2+) ion per subunit.</text>
</comment>
<dbReference type="InterPro" id="IPR020922">
    <property type="entry name" value="dITP/XTP_pyrophosphatase"/>
</dbReference>
<dbReference type="GO" id="GO:0000166">
    <property type="term" value="F:nucleotide binding"/>
    <property type="evidence" value="ECO:0007669"/>
    <property type="project" value="UniProtKB-KW"/>
</dbReference>
<dbReference type="GO" id="GO:0005829">
    <property type="term" value="C:cytosol"/>
    <property type="evidence" value="ECO:0007669"/>
    <property type="project" value="TreeGrafter"/>
</dbReference>
<feature type="binding site" evidence="10">
    <location>
        <position position="70"/>
    </location>
    <ligand>
        <name>Mg(2+)</name>
        <dbReference type="ChEBI" id="CHEBI:18420"/>
    </ligand>
</feature>
<accession>M9WCK2</accession>
<keyword evidence="3 10" id="KW-0479">Metal-binding</keyword>
<feature type="binding site" evidence="10">
    <location>
        <begin position="10"/>
        <end position="15"/>
    </location>
    <ligand>
        <name>substrate</name>
    </ligand>
</feature>
<evidence type="ECO:0000256" key="3">
    <source>
        <dbReference type="ARBA" id="ARBA00022723"/>
    </source>
</evidence>
<comment type="catalytic activity">
    <reaction evidence="8 10">
        <text>dITP + H2O = dIMP + diphosphate + H(+)</text>
        <dbReference type="Rhea" id="RHEA:28342"/>
        <dbReference type="ChEBI" id="CHEBI:15377"/>
        <dbReference type="ChEBI" id="CHEBI:15378"/>
        <dbReference type="ChEBI" id="CHEBI:33019"/>
        <dbReference type="ChEBI" id="CHEBI:61194"/>
        <dbReference type="ChEBI" id="CHEBI:61382"/>
        <dbReference type="EC" id="3.6.1.66"/>
    </reaction>
</comment>
<dbReference type="GO" id="GO:0046872">
    <property type="term" value="F:metal ion binding"/>
    <property type="evidence" value="ECO:0007669"/>
    <property type="project" value="UniProtKB-KW"/>
</dbReference>
<sequence>MTKKIIWIATNSKNKAQEYQEILKDWTVKTLLDLKNYQEITENGSSFEQNAMIKAKALAKQINGIAIGDDTGICVKVLDDFPGIYSKRWAYPITDHVEICQKLLEKLKPYQHQKQRKAKMVTAIAFYDAVNDKELVFSATVEGYIANELRLTSSGFGYDYIFIPKNSNKTYSEMTSEQKNNNSARRQAIDQFCEFISNY</sequence>
<evidence type="ECO:0000256" key="9">
    <source>
        <dbReference type="ARBA" id="ARBA00052017"/>
    </source>
</evidence>
<dbReference type="CDD" id="cd00515">
    <property type="entry name" value="HAM1"/>
    <property type="match status" value="1"/>
</dbReference>
<dbReference type="InterPro" id="IPR029001">
    <property type="entry name" value="ITPase-like_fam"/>
</dbReference>
<evidence type="ECO:0000313" key="12">
    <source>
        <dbReference type="EMBL" id="AGJ90862.1"/>
    </source>
</evidence>
<comment type="function">
    <text evidence="10">Pyrophosphatase that catalyzes the hydrolysis of nucleoside triphosphates to their monophosphate derivatives, with a high preference for the non-canonical purine nucleotides XTP (xanthosine triphosphate), dITP (deoxyinosine triphosphate) and ITP. Seems to function as a house-cleaning enzyme that removes non-canonical purine nucleotides from the nucleotide pool, thus preventing their incorporation into DNA/RNA and avoiding chromosomal lesions.</text>
</comment>
<dbReference type="PANTHER" id="PTHR11067">
    <property type="entry name" value="INOSINE TRIPHOSPHATE PYROPHOSPHATASE/HAM1 PROTEIN"/>
    <property type="match status" value="1"/>
</dbReference>
<keyword evidence="6 10" id="KW-0460">Magnesium</keyword>
<comment type="similarity">
    <text evidence="1 10 11">Belongs to the HAM1 NTPase family.</text>
</comment>
<keyword evidence="5 10" id="KW-0378">Hydrolase</keyword>
<dbReference type="PATRIC" id="fig|1292033.3.peg.440"/>
<keyword evidence="4 10" id="KW-0547">Nucleotide-binding</keyword>
<comment type="catalytic activity">
    <reaction evidence="10">
        <text>ITP + H2O = IMP + diphosphate + H(+)</text>
        <dbReference type="Rhea" id="RHEA:29399"/>
        <dbReference type="ChEBI" id="CHEBI:15377"/>
        <dbReference type="ChEBI" id="CHEBI:15378"/>
        <dbReference type="ChEBI" id="CHEBI:33019"/>
        <dbReference type="ChEBI" id="CHEBI:58053"/>
        <dbReference type="ChEBI" id="CHEBI:61402"/>
        <dbReference type="EC" id="3.6.1.66"/>
    </reaction>
</comment>
<dbReference type="KEGG" id="mput:MPUT9231_4520"/>
<keyword evidence="13" id="KW-1185">Reference proteome</keyword>
<comment type="subunit">
    <text evidence="2 10">Homodimer.</text>
</comment>
<evidence type="ECO:0000256" key="4">
    <source>
        <dbReference type="ARBA" id="ARBA00022741"/>
    </source>
</evidence>
<organism evidence="12 13">
    <name type="scientific">Mycoplasma putrefaciens Mput9231</name>
    <dbReference type="NCBI Taxonomy" id="1292033"/>
    <lineage>
        <taxon>Bacteria</taxon>
        <taxon>Bacillati</taxon>
        <taxon>Mycoplasmatota</taxon>
        <taxon>Mollicutes</taxon>
        <taxon>Mycoplasmataceae</taxon>
        <taxon>Mycoplasma</taxon>
    </lineage>
</organism>
<dbReference type="FunFam" id="3.90.950.10:FF:000001">
    <property type="entry name" value="dITP/XTP pyrophosphatase"/>
    <property type="match status" value="1"/>
</dbReference>
<protein>
    <recommendedName>
        <fullName evidence="10">dITP/XTP pyrophosphatase</fullName>
        <ecNumber evidence="10">3.6.1.66</ecNumber>
    </recommendedName>
    <alternativeName>
        <fullName evidence="10">Non-canonical purine NTP pyrophosphatase</fullName>
    </alternativeName>
    <alternativeName>
        <fullName evidence="10">Non-standard purine NTP pyrophosphatase</fullName>
    </alternativeName>
    <alternativeName>
        <fullName evidence="10">Nucleoside-triphosphate diphosphatase</fullName>
    </alternativeName>
    <alternativeName>
        <fullName evidence="10">Nucleoside-triphosphate pyrophosphatase</fullName>
        <shortName evidence="10">NTPase</shortName>
    </alternativeName>
</protein>
<evidence type="ECO:0000256" key="10">
    <source>
        <dbReference type="HAMAP-Rule" id="MF_01405"/>
    </source>
</evidence>
<gene>
    <name evidence="12" type="ORF">MPUT9231_4520</name>
</gene>
<proteinExistence type="inferred from homology"/>
<feature type="binding site" evidence="10">
    <location>
        <begin position="156"/>
        <end position="159"/>
    </location>
    <ligand>
        <name>substrate</name>
    </ligand>
</feature>
<dbReference type="HAMAP" id="MF_01405">
    <property type="entry name" value="Non_canon_purine_NTPase"/>
    <property type="match status" value="1"/>
</dbReference>
<evidence type="ECO:0000313" key="13">
    <source>
        <dbReference type="Proteomes" id="UP000012984"/>
    </source>
</evidence>
<dbReference type="GO" id="GO:0036222">
    <property type="term" value="F:XTP diphosphatase activity"/>
    <property type="evidence" value="ECO:0007669"/>
    <property type="project" value="UniProtKB-UniRule"/>
</dbReference>
<dbReference type="PANTHER" id="PTHR11067:SF9">
    <property type="entry name" value="INOSINE TRIPHOSPHATE PYROPHOSPHATASE"/>
    <property type="match status" value="1"/>
</dbReference>
<evidence type="ECO:0000256" key="1">
    <source>
        <dbReference type="ARBA" id="ARBA00008023"/>
    </source>
</evidence>
<dbReference type="GO" id="GO:0009146">
    <property type="term" value="P:purine nucleoside triphosphate catabolic process"/>
    <property type="evidence" value="ECO:0007669"/>
    <property type="project" value="UniProtKB-UniRule"/>
</dbReference>
<dbReference type="Gene3D" id="3.90.950.10">
    <property type="match status" value="1"/>
</dbReference>
<dbReference type="InterPro" id="IPR002637">
    <property type="entry name" value="RdgB/HAM1"/>
</dbReference>
<dbReference type="Pfam" id="PF01725">
    <property type="entry name" value="Ham1p_like"/>
    <property type="match status" value="1"/>
</dbReference>
<dbReference type="OrthoDB" id="9807456at2"/>
<reference evidence="12 13" key="1">
    <citation type="journal article" date="2013" name="Genome Announc.">
        <title>Complete Genome Sequence of Mycoplasma putrefaciens Strain 9231, One of the Agents of Contagious Agalactia in Goats.</title>
        <authorList>
            <person name="Dupuy V."/>
            <person name="Sirand-Pugnet P."/>
            <person name="Baranowski E."/>
            <person name="Barre A."/>
            <person name="Breton M."/>
            <person name="Couture C."/>
            <person name="Dordet-Frisoni E."/>
            <person name="Gaurivaud P."/>
            <person name="Jacob D."/>
            <person name="Lemaitre C."/>
            <person name="Manso-Silvan L."/>
            <person name="Nikolski M."/>
            <person name="Nouvel L.X."/>
            <person name="Poumarat F."/>
            <person name="Tardy F."/>
            <person name="Thebault P."/>
            <person name="Theil S."/>
            <person name="Citti C."/>
            <person name="Blanchard A."/>
            <person name="Thiaucourt F."/>
        </authorList>
    </citation>
    <scope>NUCLEOTIDE SEQUENCE [LARGE SCALE GENOMIC DNA]</scope>
    <source>
        <strain evidence="12">Mput9231</strain>
    </source>
</reference>
<dbReference type="eggNOG" id="COG0127">
    <property type="taxonomic scope" value="Bacteria"/>
</dbReference>
<dbReference type="GO" id="GO:0035870">
    <property type="term" value="F:dITP diphosphatase activity"/>
    <property type="evidence" value="ECO:0007669"/>
    <property type="project" value="UniProtKB-UniRule"/>
</dbReference>
<feature type="active site" description="Proton acceptor" evidence="10">
    <location>
        <position position="70"/>
    </location>
</feature>
<evidence type="ECO:0000256" key="11">
    <source>
        <dbReference type="RuleBase" id="RU003781"/>
    </source>
</evidence>
<keyword evidence="7 10" id="KW-0546">Nucleotide metabolism</keyword>
<evidence type="ECO:0000256" key="6">
    <source>
        <dbReference type="ARBA" id="ARBA00022842"/>
    </source>
</evidence>
<dbReference type="RefSeq" id="WP_015587451.1">
    <property type="nucleotide sequence ID" value="NC_021083.1"/>
</dbReference>
<evidence type="ECO:0000256" key="5">
    <source>
        <dbReference type="ARBA" id="ARBA00022801"/>
    </source>
</evidence>